<evidence type="ECO:0000256" key="7">
    <source>
        <dbReference type="SAM" id="Phobius"/>
    </source>
</evidence>
<dbReference type="Gene3D" id="1.20.1540.10">
    <property type="entry name" value="Rhomboid-like"/>
    <property type="match status" value="1"/>
</dbReference>
<comment type="caution">
    <text evidence="9">The sequence shown here is derived from an EMBL/GenBank/DDBJ whole genome shotgun (WGS) entry which is preliminary data.</text>
</comment>
<dbReference type="FunFam" id="1.20.1540.10:FF:000012">
    <property type="entry name" value="Rhomboid family protein"/>
    <property type="match status" value="1"/>
</dbReference>
<dbReference type="GO" id="GO:0006465">
    <property type="term" value="P:signal peptide processing"/>
    <property type="evidence" value="ECO:0007669"/>
    <property type="project" value="TreeGrafter"/>
</dbReference>
<keyword evidence="10" id="KW-1185">Reference proteome</keyword>
<comment type="similarity">
    <text evidence="2">Belongs to the peptidase S54 family.</text>
</comment>
<feature type="transmembrane region" description="Helical" evidence="7">
    <location>
        <begin position="309"/>
        <end position="326"/>
    </location>
</feature>
<sequence length="349" mass="37954">MFRTTLLLPRIITARAAATSLPPRALLLRQKPLQCSPAPPQFLRRYALPRLPKATSTSKLAEAENAVSDPNTIGPTLRERVWTAGQLSDHQAPPPVSATARLLPSALFTLLVIGGSLYYAYTWTPPAPSERLFPTVPVAFSTVASIIAINVGVFLAWKMPLPPVWRVMNRYFISVPAIPHAASMLGAAFSHQSLTHLGMNMAVLYMFGTSLCEQVGAGPFLGLYLSGGVASSFSSLAFNVVAQRFGVVSLGASGAIAALIGAYAVLNPDARMYVIFLPFVALKAKTFVTGLALMETVGIVRGWRVLDHAAHLGGLGWGVAGGWVIVEEYKRRLERRRKEEEERKRFGWW</sequence>
<protein>
    <recommendedName>
        <fullName evidence="8">Peptidase S54 rhomboid domain-containing protein</fullName>
    </recommendedName>
</protein>
<organism evidence="9 10">
    <name type="scientific">Sphaerosporella brunnea</name>
    <dbReference type="NCBI Taxonomy" id="1250544"/>
    <lineage>
        <taxon>Eukaryota</taxon>
        <taxon>Fungi</taxon>
        <taxon>Dikarya</taxon>
        <taxon>Ascomycota</taxon>
        <taxon>Pezizomycotina</taxon>
        <taxon>Pezizomycetes</taxon>
        <taxon>Pezizales</taxon>
        <taxon>Pyronemataceae</taxon>
        <taxon>Sphaerosporella</taxon>
    </lineage>
</organism>
<evidence type="ECO:0000313" key="9">
    <source>
        <dbReference type="EMBL" id="KAA8894863.1"/>
    </source>
</evidence>
<feature type="transmembrane region" description="Helical" evidence="7">
    <location>
        <begin position="133"/>
        <end position="157"/>
    </location>
</feature>
<keyword evidence="6 7" id="KW-0472">Membrane</keyword>
<reference evidence="9 10" key="1">
    <citation type="submission" date="2019-09" db="EMBL/GenBank/DDBJ databases">
        <title>Draft genome of the ectomycorrhizal ascomycete Sphaerosporella brunnea.</title>
        <authorList>
            <consortium name="DOE Joint Genome Institute"/>
            <person name="Benucci G.M."/>
            <person name="Marozzi G."/>
            <person name="Antonielli L."/>
            <person name="Sanchez S."/>
            <person name="Marco P."/>
            <person name="Wang X."/>
            <person name="Falini L.B."/>
            <person name="Barry K."/>
            <person name="Haridas S."/>
            <person name="Lipzen A."/>
            <person name="Labutti K."/>
            <person name="Grigoriev I.V."/>
            <person name="Murat C."/>
            <person name="Martin F."/>
            <person name="Albertini E."/>
            <person name="Donnini D."/>
            <person name="Bonito G."/>
        </authorList>
    </citation>
    <scope>NUCLEOTIDE SEQUENCE [LARGE SCALE GENOMIC DNA]</scope>
    <source>
        <strain evidence="9 10">Sb_GMNB300</strain>
    </source>
</reference>
<feature type="transmembrane region" description="Helical" evidence="7">
    <location>
        <begin position="245"/>
        <end position="266"/>
    </location>
</feature>
<dbReference type="PANTHER" id="PTHR43731:SF14">
    <property type="entry name" value="PRESENILIN-ASSOCIATED RHOMBOID-LIKE PROTEIN, MITOCHONDRIAL"/>
    <property type="match status" value="1"/>
</dbReference>
<feature type="transmembrane region" description="Helical" evidence="7">
    <location>
        <begin position="273"/>
        <end position="294"/>
    </location>
</feature>
<feature type="transmembrane region" description="Helical" evidence="7">
    <location>
        <begin position="202"/>
        <end position="225"/>
    </location>
</feature>
<dbReference type="SUPFAM" id="SSF144091">
    <property type="entry name" value="Rhomboid-like"/>
    <property type="match status" value="1"/>
</dbReference>
<comment type="subcellular location">
    <subcellularLocation>
        <location evidence="1">Membrane</location>
        <topology evidence="1">Multi-pass membrane protein</topology>
    </subcellularLocation>
</comment>
<keyword evidence="5 7" id="KW-1133">Transmembrane helix</keyword>
<dbReference type="Pfam" id="PF01694">
    <property type="entry name" value="Rhomboid"/>
    <property type="match status" value="1"/>
</dbReference>
<gene>
    <name evidence="9" type="ORF">FN846DRAFT_972356</name>
</gene>
<dbReference type="FunCoup" id="A0A5J5EI94">
    <property type="interactions" value="675"/>
</dbReference>
<dbReference type="PANTHER" id="PTHR43731">
    <property type="entry name" value="RHOMBOID PROTEASE"/>
    <property type="match status" value="1"/>
</dbReference>
<evidence type="ECO:0000256" key="4">
    <source>
        <dbReference type="ARBA" id="ARBA00022801"/>
    </source>
</evidence>
<accession>A0A5J5EI94</accession>
<evidence type="ECO:0000256" key="3">
    <source>
        <dbReference type="ARBA" id="ARBA00022692"/>
    </source>
</evidence>
<dbReference type="InterPro" id="IPR035952">
    <property type="entry name" value="Rhomboid-like_sf"/>
</dbReference>
<dbReference type="GO" id="GO:0004252">
    <property type="term" value="F:serine-type endopeptidase activity"/>
    <property type="evidence" value="ECO:0007669"/>
    <property type="project" value="InterPro"/>
</dbReference>
<dbReference type="OrthoDB" id="10260614at2759"/>
<feature type="domain" description="Peptidase S54 rhomboid" evidence="8">
    <location>
        <begin position="184"/>
        <end position="326"/>
    </location>
</feature>
<keyword evidence="4" id="KW-0378">Hydrolase</keyword>
<evidence type="ECO:0000313" key="10">
    <source>
        <dbReference type="Proteomes" id="UP000326924"/>
    </source>
</evidence>
<evidence type="ECO:0000256" key="5">
    <source>
        <dbReference type="ARBA" id="ARBA00022989"/>
    </source>
</evidence>
<dbReference type="AlphaFoldDB" id="A0A5J5EI94"/>
<dbReference type="InterPro" id="IPR050925">
    <property type="entry name" value="Rhomboid_protease_S54"/>
</dbReference>
<dbReference type="EMBL" id="VXIS01000305">
    <property type="protein sequence ID" value="KAA8894863.1"/>
    <property type="molecule type" value="Genomic_DNA"/>
</dbReference>
<dbReference type="InParanoid" id="A0A5J5EI94"/>
<dbReference type="GO" id="GO:0016020">
    <property type="term" value="C:membrane"/>
    <property type="evidence" value="ECO:0007669"/>
    <property type="project" value="UniProtKB-SubCell"/>
</dbReference>
<proteinExistence type="inferred from homology"/>
<evidence type="ECO:0000256" key="1">
    <source>
        <dbReference type="ARBA" id="ARBA00004141"/>
    </source>
</evidence>
<feature type="transmembrane region" description="Helical" evidence="7">
    <location>
        <begin position="102"/>
        <end position="121"/>
    </location>
</feature>
<name>A0A5J5EI94_9PEZI</name>
<evidence type="ECO:0000256" key="6">
    <source>
        <dbReference type="ARBA" id="ARBA00023136"/>
    </source>
</evidence>
<evidence type="ECO:0000256" key="2">
    <source>
        <dbReference type="ARBA" id="ARBA00009045"/>
    </source>
</evidence>
<dbReference type="Proteomes" id="UP000326924">
    <property type="component" value="Unassembled WGS sequence"/>
</dbReference>
<dbReference type="InterPro" id="IPR022764">
    <property type="entry name" value="Peptidase_S54_rhomboid_dom"/>
</dbReference>
<evidence type="ECO:0000259" key="8">
    <source>
        <dbReference type="Pfam" id="PF01694"/>
    </source>
</evidence>
<keyword evidence="3 7" id="KW-0812">Transmembrane</keyword>